<name>A0ABN7UT47_GIGMA</name>
<evidence type="ECO:0000313" key="2">
    <source>
        <dbReference type="Proteomes" id="UP000789901"/>
    </source>
</evidence>
<accession>A0ABN7UT47</accession>
<sequence length="56" mass="6424">STKDIGIFVVTNNINIQELKNITSTKRKIIICHFNELEGYIKQIEQEHIIGAKAKQ</sequence>
<protein>
    <submittedName>
        <fullName evidence="1">42501_t:CDS:1</fullName>
    </submittedName>
</protein>
<comment type="caution">
    <text evidence="1">The sequence shown here is derived from an EMBL/GenBank/DDBJ whole genome shotgun (WGS) entry which is preliminary data.</text>
</comment>
<organism evidence="1 2">
    <name type="scientific">Gigaspora margarita</name>
    <dbReference type="NCBI Taxonomy" id="4874"/>
    <lineage>
        <taxon>Eukaryota</taxon>
        <taxon>Fungi</taxon>
        <taxon>Fungi incertae sedis</taxon>
        <taxon>Mucoromycota</taxon>
        <taxon>Glomeromycotina</taxon>
        <taxon>Glomeromycetes</taxon>
        <taxon>Diversisporales</taxon>
        <taxon>Gigasporaceae</taxon>
        <taxon>Gigaspora</taxon>
    </lineage>
</organism>
<gene>
    <name evidence="1" type="ORF">GMARGA_LOCUS10075</name>
</gene>
<evidence type="ECO:0000313" key="1">
    <source>
        <dbReference type="EMBL" id="CAG8664564.1"/>
    </source>
</evidence>
<dbReference type="Proteomes" id="UP000789901">
    <property type="component" value="Unassembled WGS sequence"/>
</dbReference>
<dbReference type="EMBL" id="CAJVQB010005551">
    <property type="protein sequence ID" value="CAG8664564.1"/>
    <property type="molecule type" value="Genomic_DNA"/>
</dbReference>
<feature type="non-terminal residue" evidence="1">
    <location>
        <position position="1"/>
    </location>
</feature>
<proteinExistence type="predicted"/>
<reference evidence="1 2" key="1">
    <citation type="submission" date="2021-06" db="EMBL/GenBank/DDBJ databases">
        <authorList>
            <person name="Kallberg Y."/>
            <person name="Tangrot J."/>
            <person name="Rosling A."/>
        </authorList>
    </citation>
    <scope>NUCLEOTIDE SEQUENCE [LARGE SCALE GENOMIC DNA]</scope>
    <source>
        <strain evidence="1 2">120-4 pot B 10/14</strain>
    </source>
</reference>
<keyword evidence="2" id="KW-1185">Reference proteome</keyword>